<gene>
    <name evidence="13" type="ORF">ACFQ4Y_16105</name>
</gene>
<dbReference type="InterPro" id="IPR023346">
    <property type="entry name" value="Lysozyme-like_dom_sf"/>
</dbReference>
<dbReference type="Gene3D" id="1.10.3810.10">
    <property type="entry name" value="Biosynthetic peptidoglycan transglycosylase-like"/>
    <property type="match status" value="1"/>
</dbReference>
<dbReference type="Proteomes" id="UP001597282">
    <property type="component" value="Unassembled WGS sequence"/>
</dbReference>
<evidence type="ECO:0000313" key="13">
    <source>
        <dbReference type="EMBL" id="MFD1428424.1"/>
    </source>
</evidence>
<dbReference type="PANTHER" id="PTHR32282:SF33">
    <property type="entry name" value="PEPTIDOGLYCAN GLYCOSYLTRANSFERASE"/>
    <property type="match status" value="1"/>
</dbReference>
<feature type="domain" description="Penicillin-binding protein transpeptidase" evidence="11">
    <location>
        <begin position="398"/>
        <end position="638"/>
    </location>
</feature>
<evidence type="ECO:0000256" key="9">
    <source>
        <dbReference type="SAM" id="MobiDB-lite"/>
    </source>
</evidence>
<evidence type="ECO:0000259" key="12">
    <source>
        <dbReference type="Pfam" id="PF00912"/>
    </source>
</evidence>
<dbReference type="InterPro" id="IPR036950">
    <property type="entry name" value="PBP_transglycosylase"/>
</dbReference>
<dbReference type="Pfam" id="PF00912">
    <property type="entry name" value="Transgly"/>
    <property type="match status" value="1"/>
</dbReference>
<keyword evidence="1" id="KW-0121">Carboxypeptidase</keyword>
<evidence type="ECO:0000256" key="5">
    <source>
        <dbReference type="ARBA" id="ARBA00022801"/>
    </source>
</evidence>
<dbReference type="PANTHER" id="PTHR32282">
    <property type="entry name" value="BINDING PROTEIN TRANSPEPTIDASE, PUTATIVE-RELATED"/>
    <property type="match status" value="1"/>
</dbReference>
<proteinExistence type="predicted"/>
<comment type="caution">
    <text evidence="13">The sequence shown here is derived from an EMBL/GenBank/DDBJ whole genome shotgun (WGS) entry which is preliminary data.</text>
</comment>
<keyword evidence="10" id="KW-0812">Transmembrane</keyword>
<comment type="catalytic activity">
    <reaction evidence="8">
        <text>[GlcNAc-(1-&gt;4)-Mur2Ac(oyl-L-Ala-gamma-D-Glu-L-Lys-D-Ala-D-Ala)](n)-di-trans,octa-cis-undecaprenyl diphosphate + beta-D-GlcNAc-(1-&gt;4)-Mur2Ac(oyl-L-Ala-gamma-D-Glu-L-Lys-D-Ala-D-Ala)-di-trans,octa-cis-undecaprenyl diphosphate = [GlcNAc-(1-&gt;4)-Mur2Ac(oyl-L-Ala-gamma-D-Glu-L-Lys-D-Ala-D-Ala)](n+1)-di-trans,octa-cis-undecaprenyl diphosphate + di-trans,octa-cis-undecaprenyl diphosphate + H(+)</text>
        <dbReference type="Rhea" id="RHEA:23708"/>
        <dbReference type="Rhea" id="RHEA-COMP:9602"/>
        <dbReference type="Rhea" id="RHEA-COMP:9603"/>
        <dbReference type="ChEBI" id="CHEBI:15378"/>
        <dbReference type="ChEBI" id="CHEBI:58405"/>
        <dbReference type="ChEBI" id="CHEBI:60033"/>
        <dbReference type="ChEBI" id="CHEBI:78435"/>
        <dbReference type="EC" id="2.4.99.28"/>
    </reaction>
</comment>
<dbReference type="InterPro" id="IPR050396">
    <property type="entry name" value="Glycosyltr_51/Transpeptidase"/>
</dbReference>
<evidence type="ECO:0000259" key="11">
    <source>
        <dbReference type="Pfam" id="PF00905"/>
    </source>
</evidence>
<comment type="catalytic activity">
    <reaction evidence="7">
        <text>Preferential cleavage: (Ac)2-L-Lys-D-Ala-|-D-Ala. Also transpeptidation of peptidyl-alanyl moieties that are N-acyl substituents of D-alanine.</text>
        <dbReference type="EC" id="3.4.16.4"/>
    </reaction>
</comment>
<keyword evidence="10" id="KW-0472">Membrane</keyword>
<keyword evidence="6" id="KW-0511">Multifunctional enzyme</keyword>
<evidence type="ECO:0000256" key="1">
    <source>
        <dbReference type="ARBA" id="ARBA00022645"/>
    </source>
</evidence>
<feature type="region of interest" description="Disordered" evidence="9">
    <location>
        <begin position="783"/>
        <end position="806"/>
    </location>
</feature>
<evidence type="ECO:0000313" key="14">
    <source>
        <dbReference type="Proteomes" id="UP001597282"/>
    </source>
</evidence>
<evidence type="ECO:0000256" key="4">
    <source>
        <dbReference type="ARBA" id="ARBA00022679"/>
    </source>
</evidence>
<dbReference type="Gene3D" id="3.40.710.10">
    <property type="entry name" value="DD-peptidase/beta-lactamase superfamily"/>
    <property type="match status" value="1"/>
</dbReference>
<keyword evidence="3" id="KW-0328">Glycosyltransferase</keyword>
<evidence type="ECO:0000256" key="8">
    <source>
        <dbReference type="ARBA" id="ARBA00049902"/>
    </source>
</evidence>
<evidence type="ECO:0000256" key="7">
    <source>
        <dbReference type="ARBA" id="ARBA00034000"/>
    </source>
</evidence>
<dbReference type="SUPFAM" id="SSF53955">
    <property type="entry name" value="Lysozyme-like"/>
    <property type="match status" value="1"/>
</dbReference>
<keyword evidence="14" id="KW-1185">Reference proteome</keyword>
<protein>
    <submittedName>
        <fullName evidence="13">Transglycosylase domain-containing protein</fullName>
    </submittedName>
</protein>
<dbReference type="EMBL" id="JBHTNU010000023">
    <property type="protein sequence ID" value="MFD1428424.1"/>
    <property type="molecule type" value="Genomic_DNA"/>
</dbReference>
<reference evidence="14" key="1">
    <citation type="journal article" date="2019" name="Int. J. Syst. Evol. Microbiol.">
        <title>The Global Catalogue of Microorganisms (GCM) 10K type strain sequencing project: providing services to taxonomists for standard genome sequencing and annotation.</title>
        <authorList>
            <consortium name="The Broad Institute Genomics Platform"/>
            <consortium name="The Broad Institute Genome Sequencing Center for Infectious Disease"/>
            <person name="Wu L."/>
            <person name="Ma J."/>
        </authorList>
    </citation>
    <scope>NUCLEOTIDE SEQUENCE [LARGE SCALE GENOMIC DNA]</scope>
    <source>
        <strain evidence="14">S1</strain>
    </source>
</reference>
<evidence type="ECO:0000256" key="2">
    <source>
        <dbReference type="ARBA" id="ARBA00022670"/>
    </source>
</evidence>
<evidence type="ECO:0000256" key="3">
    <source>
        <dbReference type="ARBA" id="ARBA00022676"/>
    </source>
</evidence>
<dbReference type="SUPFAM" id="SSF56601">
    <property type="entry name" value="beta-lactamase/transpeptidase-like"/>
    <property type="match status" value="1"/>
</dbReference>
<keyword evidence="2" id="KW-0645">Protease</keyword>
<feature type="compositionally biased region" description="Polar residues" evidence="9">
    <location>
        <begin position="796"/>
        <end position="806"/>
    </location>
</feature>
<keyword evidence="5" id="KW-0378">Hydrolase</keyword>
<dbReference type="InterPro" id="IPR001460">
    <property type="entry name" value="PCN-bd_Tpept"/>
</dbReference>
<keyword evidence="10" id="KW-1133">Transmembrane helix</keyword>
<dbReference type="RefSeq" id="WP_380167309.1">
    <property type="nucleotide sequence ID" value="NZ_JBHTNU010000023.1"/>
</dbReference>
<dbReference type="InterPro" id="IPR001264">
    <property type="entry name" value="Glyco_trans_51"/>
</dbReference>
<accession>A0ABW4CEM4</accession>
<feature type="domain" description="Glycosyl transferase family 51" evidence="12">
    <location>
        <begin position="83"/>
        <end position="266"/>
    </location>
</feature>
<name>A0ABW4CEM4_9BACL</name>
<keyword evidence="4" id="KW-0808">Transferase</keyword>
<feature type="transmembrane region" description="Helical" evidence="10">
    <location>
        <begin position="20"/>
        <end position="51"/>
    </location>
</feature>
<dbReference type="InterPro" id="IPR013783">
    <property type="entry name" value="Ig-like_fold"/>
</dbReference>
<dbReference type="InterPro" id="IPR012338">
    <property type="entry name" value="Beta-lactam/transpept-like"/>
</dbReference>
<sequence length="872" mass="96775">MKNKQRPTSEGEKGGGIRSLLRWIMTVGILLVSILILFIAVGTGTAAGYIASLLKDEPLRNEAQLRQQLTGWTQTSHAYFGDGSPIGAMRTDADRKWVDPEEVSPALIDALIATEDHRFYEHAGISLHGILRAAWNDLKTGSIASGGSTITQQLVKNVILENREKALERKAKEIAIALRLERILPKEEILTFYLNSLYFGKGVHHRNLLGVQAAAKGIFDVDAHHLNLAQAAYLAGMIQRPTRFNPFSDEGFQAGSRRMRAVLSRMRQTGKITPEAEAQALAFDLKSSLAQGKGKNAYHHHPFLMATVEEEAAKLLMKADGLQSAELSRQGLYHATLEQYRKRILTGGYRIETTVDPHLYQRVNQTARNPKLYAKPVTYTLRIDGKKRTLKNAQEEVGAVLLDLRTGALLAFVGGRDFEQGEINHALGARRQPGSTIKPLLDYGPALDQRRVSPATVVVDEPLSTDDGKGKTYKNYNNRYRGPVTVREALTWSLNIPAIKLLREIGIREGFHYLQAMDFPIHPRDGEASAIGGFTRGFTVAEMTAGYAMLGNHGEYQKPWLIRRIVDADGQVIYQHRPQPQPILSPQAAWLTTDLLQDVIRKGTGRWVGARAQGHQLAGKTGTTQNGHDVWFIGYTPRIALGVWIGYDYNHPLPDDRRAKRVWSRIFQTTVHTRPHLSPKGVAFPRPGGLEEAEICKVTGQLATEDCRAAQAVVKERLPADQIPEEICLQHGEERVVVVEGKKYVADPRTPPDLTRSQTGFRVPEQEADRYKHYRGSRLPLERDPRISLGAPTPPQVTGLSSSTGVQLTWRPSDDTALAGYRIYREGQRVASIRLEEPPVFTGPPGHYTVRAVDIAGIESEDGLPTPPIEGE</sequence>
<dbReference type="Gene3D" id="2.60.40.10">
    <property type="entry name" value="Immunoglobulins"/>
    <property type="match status" value="1"/>
</dbReference>
<evidence type="ECO:0000256" key="6">
    <source>
        <dbReference type="ARBA" id="ARBA00023268"/>
    </source>
</evidence>
<evidence type="ECO:0000256" key="10">
    <source>
        <dbReference type="SAM" id="Phobius"/>
    </source>
</evidence>
<dbReference type="Pfam" id="PF00905">
    <property type="entry name" value="Transpeptidase"/>
    <property type="match status" value="1"/>
</dbReference>
<organism evidence="13 14">
    <name type="scientific">Kroppenstedtia sanguinis</name>
    <dbReference type="NCBI Taxonomy" id="1380684"/>
    <lineage>
        <taxon>Bacteria</taxon>
        <taxon>Bacillati</taxon>
        <taxon>Bacillota</taxon>
        <taxon>Bacilli</taxon>
        <taxon>Bacillales</taxon>
        <taxon>Thermoactinomycetaceae</taxon>
        <taxon>Kroppenstedtia</taxon>
    </lineage>
</organism>